<dbReference type="InterPro" id="IPR037455">
    <property type="entry name" value="LucA/IucC-like"/>
</dbReference>
<dbReference type="Gene3D" id="1.10.510.40">
    <property type="match status" value="1"/>
</dbReference>
<dbReference type="PANTHER" id="PTHR34384:SF6">
    <property type="entry name" value="STAPHYLOFERRIN B SYNTHASE"/>
    <property type="match status" value="1"/>
</dbReference>
<dbReference type="EMBL" id="UHDZ01000001">
    <property type="protein sequence ID" value="SUM69632.1"/>
    <property type="molecule type" value="Genomic_DNA"/>
</dbReference>
<dbReference type="AlphaFoldDB" id="A0A380H290"/>
<dbReference type="EC" id="6.3.2.-" evidence="5"/>
<evidence type="ECO:0000259" key="3">
    <source>
        <dbReference type="Pfam" id="PF04183"/>
    </source>
</evidence>
<dbReference type="RefSeq" id="WP_115312874.1">
    <property type="nucleotide sequence ID" value="NZ_CP066042.1"/>
</dbReference>
<dbReference type="GO" id="GO:0019290">
    <property type="term" value="P:siderophore biosynthetic process"/>
    <property type="evidence" value="ECO:0007669"/>
    <property type="project" value="InterPro"/>
</dbReference>
<proteinExistence type="inferred from homology"/>
<evidence type="ECO:0000313" key="5">
    <source>
        <dbReference type="EMBL" id="SUM69632.1"/>
    </source>
</evidence>
<keyword evidence="5" id="KW-0436">Ligase</keyword>
<dbReference type="InterPro" id="IPR022770">
    <property type="entry name" value="IucA/IucC-like_C"/>
</dbReference>
<dbReference type="Pfam" id="PF04183">
    <property type="entry name" value="IucA_IucC"/>
    <property type="match status" value="1"/>
</dbReference>
<evidence type="ECO:0000256" key="1">
    <source>
        <dbReference type="ARBA" id="ARBA00004924"/>
    </source>
</evidence>
<keyword evidence="6" id="KW-1185">Reference proteome</keyword>
<evidence type="ECO:0000259" key="4">
    <source>
        <dbReference type="Pfam" id="PF06276"/>
    </source>
</evidence>
<evidence type="ECO:0000256" key="2">
    <source>
        <dbReference type="ARBA" id="ARBA00007832"/>
    </source>
</evidence>
<dbReference type="PANTHER" id="PTHR34384">
    <property type="entry name" value="L-2,3-DIAMINOPROPANOATE--CITRATE LIGASE"/>
    <property type="match status" value="1"/>
</dbReference>
<dbReference type="GeneID" id="63934722"/>
<organism evidence="5 6">
    <name type="scientific">Staphylococcus saccharolyticus</name>
    <dbReference type="NCBI Taxonomy" id="33028"/>
    <lineage>
        <taxon>Bacteria</taxon>
        <taxon>Bacillati</taxon>
        <taxon>Bacillota</taxon>
        <taxon>Bacilli</taxon>
        <taxon>Bacillales</taxon>
        <taxon>Staphylococcaceae</taxon>
        <taxon>Staphylococcus</taxon>
    </lineage>
</organism>
<feature type="domain" description="Aerobactin siderophore biosynthesis IucA/IucC-like C-terminal" evidence="4">
    <location>
        <begin position="471"/>
        <end position="638"/>
    </location>
</feature>
<gene>
    <name evidence="5" type="primary">iucC</name>
    <name evidence="5" type="ORF">NCTC11807_00891</name>
</gene>
<protein>
    <submittedName>
        <fullName evidence="5">Putative siderophore biosynthesis protein</fullName>
        <ecNumber evidence="5">6.3.2.-</ecNumber>
    </submittedName>
</protein>
<dbReference type="InterPro" id="IPR007310">
    <property type="entry name" value="Aerobactin_biosyn_IucA/IucC_N"/>
</dbReference>
<feature type="domain" description="Aerobactin siderophore biosynthesis IucA/IucC N-terminal" evidence="3">
    <location>
        <begin position="194"/>
        <end position="438"/>
    </location>
</feature>
<evidence type="ECO:0000313" key="6">
    <source>
        <dbReference type="Proteomes" id="UP000255425"/>
    </source>
</evidence>
<comment type="similarity">
    <text evidence="2">Belongs to the IucA/IucC family.</text>
</comment>
<name>A0A380H290_9STAP</name>
<sequence length="654" mass="76538">MNFNQFINKKNIQMTADEHNVYQFLQHYDEHWASIYKDKILVGRDKVTQRLITSIHRENLVHGRDNSQLLNRRKFAGYDVNVIAILEIYFSKSNIYLYAPVTGQHAFDRLDVEGPFYYRRGNNEDEFKRVLHPNLILDWILTEDEKLDNHASMQFRDDLVNSAANMTFALSFQYFTMQNDRDTLFKIIKDNQDSYLRSEQAVIEGHPIHPGAKLRKGMDAFENFKYSSEFAQPIQLKVVLLHHSLSCIQTLDANYNDSLRRTFPDMFKNLEQELSNKVDLNDYHIMVIHPWQFDHVLYQDYRDEIEQQLILISDYSIPYYAGLSFRTLVPKSPDQSPHIKLSTNVHITGEIRTLSEQTTHNGPLVTRILRDIMKQDKDFSKYYSAVIDEIAGIHFYSDNDENEEIQTHRSEQLGTLFRNNLYRFIPKNVTPVIPSSLVATYPFNKETPIVSLIKIYQTSHKYDLFEEAAKAWMIDYSKAILGLVIPLYSKYGISLEAHLQNSVVTFKEDGSLHTIYIRDFEGLRIDEYRLNQAGFTTDHFHGKSRILTNSSTSVFNKMFYSTIQNHLGELVLTIAKASPQKTLENEIWQHIAIVLKDIFANMTHISTDKRKEIEKIIFAPIIDYKCVTTMRLEDRSHEYTYIKVNNPLCRNNDL</sequence>
<accession>A0A380H290</accession>
<reference evidence="5 6" key="1">
    <citation type="submission" date="2018-06" db="EMBL/GenBank/DDBJ databases">
        <authorList>
            <consortium name="Pathogen Informatics"/>
            <person name="Doyle S."/>
        </authorList>
    </citation>
    <scope>NUCLEOTIDE SEQUENCE [LARGE SCALE GENOMIC DNA]</scope>
    <source>
        <strain evidence="5 6">NCTC11807</strain>
    </source>
</reference>
<dbReference type="Pfam" id="PF06276">
    <property type="entry name" value="FhuF"/>
    <property type="match status" value="1"/>
</dbReference>
<dbReference type="Proteomes" id="UP000255425">
    <property type="component" value="Unassembled WGS sequence"/>
</dbReference>
<comment type="pathway">
    <text evidence="1">Siderophore biosynthesis.</text>
</comment>
<dbReference type="GO" id="GO:0016881">
    <property type="term" value="F:acid-amino acid ligase activity"/>
    <property type="evidence" value="ECO:0007669"/>
    <property type="project" value="UniProtKB-ARBA"/>
</dbReference>